<evidence type="ECO:0008006" key="4">
    <source>
        <dbReference type="Google" id="ProtNLM"/>
    </source>
</evidence>
<feature type="signal peptide" evidence="2">
    <location>
        <begin position="1"/>
        <end position="24"/>
    </location>
</feature>
<protein>
    <recommendedName>
        <fullName evidence="4">Secreted protein</fullName>
    </recommendedName>
</protein>
<evidence type="ECO:0000256" key="2">
    <source>
        <dbReference type="SAM" id="SignalP"/>
    </source>
</evidence>
<gene>
    <name evidence="3" type="ORF">ENJ12_08715</name>
</gene>
<feature type="compositionally biased region" description="Polar residues" evidence="1">
    <location>
        <begin position="86"/>
        <end position="97"/>
    </location>
</feature>
<comment type="caution">
    <text evidence="3">The sequence shown here is derived from an EMBL/GenBank/DDBJ whole genome shotgun (WGS) entry which is preliminary data.</text>
</comment>
<accession>A0A831WDB0</accession>
<dbReference type="EMBL" id="DRLF01000302">
    <property type="protein sequence ID" value="HEC06919.1"/>
    <property type="molecule type" value="Genomic_DNA"/>
</dbReference>
<organism evidence="3">
    <name type="scientific">Thiolapillus brandeum</name>
    <dbReference type="NCBI Taxonomy" id="1076588"/>
    <lineage>
        <taxon>Bacteria</taxon>
        <taxon>Pseudomonadati</taxon>
        <taxon>Pseudomonadota</taxon>
        <taxon>Gammaproteobacteria</taxon>
        <taxon>Chromatiales</taxon>
        <taxon>Sedimenticolaceae</taxon>
        <taxon>Thiolapillus</taxon>
    </lineage>
</organism>
<dbReference type="AlphaFoldDB" id="A0A831WDB0"/>
<name>A0A831WDB0_9GAMM</name>
<dbReference type="Proteomes" id="UP000886339">
    <property type="component" value="Unassembled WGS sequence"/>
</dbReference>
<feature type="chain" id="PRO_5032572814" description="Secreted protein" evidence="2">
    <location>
        <begin position="25"/>
        <end position="97"/>
    </location>
</feature>
<evidence type="ECO:0000313" key="3">
    <source>
        <dbReference type="EMBL" id="HEC06919.1"/>
    </source>
</evidence>
<reference evidence="3" key="1">
    <citation type="journal article" date="2020" name="mSystems">
        <title>Genome- and Community-Level Interaction Insights into Carbon Utilization and Element Cycling Functions of Hydrothermarchaeota in Hydrothermal Sediment.</title>
        <authorList>
            <person name="Zhou Z."/>
            <person name="Liu Y."/>
            <person name="Xu W."/>
            <person name="Pan J."/>
            <person name="Luo Z.H."/>
            <person name="Li M."/>
        </authorList>
    </citation>
    <scope>NUCLEOTIDE SEQUENCE [LARGE SCALE GENOMIC DNA]</scope>
    <source>
        <strain evidence="3">HyVt-458</strain>
    </source>
</reference>
<sequence length="97" mass="10801">MPPTAARFLLVISLSLLPLQSANAFFCFKFFMGGNSGNHPPRRLPYSARRYGTPPPSWFLAQPRYAPYPAYPQIPDKQPAQYPQVPASTITPSESSM</sequence>
<proteinExistence type="predicted"/>
<feature type="region of interest" description="Disordered" evidence="1">
    <location>
        <begin position="72"/>
        <end position="97"/>
    </location>
</feature>
<evidence type="ECO:0000256" key="1">
    <source>
        <dbReference type="SAM" id="MobiDB-lite"/>
    </source>
</evidence>
<keyword evidence="2" id="KW-0732">Signal</keyword>